<dbReference type="GO" id="GO:0061711">
    <property type="term" value="F:tRNA N(6)-L-threonylcarbamoyladenine synthase activity"/>
    <property type="evidence" value="ECO:0007669"/>
    <property type="project" value="UniProtKB-EC"/>
</dbReference>
<feature type="binding site" evidence="8">
    <location>
        <begin position="134"/>
        <end position="138"/>
    </location>
    <ligand>
        <name>substrate</name>
    </ligand>
</feature>
<evidence type="ECO:0000256" key="2">
    <source>
        <dbReference type="ARBA" id="ARBA00022679"/>
    </source>
</evidence>
<dbReference type="InterPro" id="IPR000905">
    <property type="entry name" value="Gcp-like_dom"/>
</dbReference>
<gene>
    <name evidence="10" type="primary">gcp</name>
    <name evidence="8" type="synonym">tsaD</name>
    <name evidence="10" type="ORF">NCTC13150_01701</name>
</gene>
<comment type="cofactor">
    <cofactor evidence="8">
        <name>Fe(2+)</name>
        <dbReference type="ChEBI" id="CHEBI:29033"/>
    </cofactor>
    <text evidence="8">Binds 1 Fe(2+) ion per subunit.</text>
</comment>
<feature type="binding site" evidence="8">
    <location>
        <position position="111"/>
    </location>
    <ligand>
        <name>Fe cation</name>
        <dbReference type="ChEBI" id="CHEBI:24875"/>
    </ligand>
</feature>
<evidence type="ECO:0000256" key="5">
    <source>
        <dbReference type="ARBA" id="ARBA00023004"/>
    </source>
</evidence>
<dbReference type="CDD" id="cd24133">
    <property type="entry name" value="ASKHA_NBD_TsaD_bac"/>
    <property type="match status" value="1"/>
</dbReference>
<proteinExistence type="inferred from homology"/>
<dbReference type="PRINTS" id="PR00789">
    <property type="entry name" value="OSIALOPTASE"/>
</dbReference>
<comment type="subcellular location">
    <subcellularLocation>
        <location evidence="8">Cytoplasm</location>
    </subcellularLocation>
</comment>
<dbReference type="Pfam" id="PF00814">
    <property type="entry name" value="TsaD"/>
    <property type="match status" value="1"/>
</dbReference>
<organism evidence="10 11">
    <name type="scientific">Urinicoccus massiliensis</name>
    <dbReference type="NCBI Taxonomy" id="1723382"/>
    <lineage>
        <taxon>Bacteria</taxon>
        <taxon>Bacillati</taxon>
        <taxon>Bacillota</taxon>
        <taxon>Tissierellia</taxon>
        <taxon>Tissierellales</taxon>
        <taxon>Peptoniphilaceae</taxon>
        <taxon>Urinicoccus</taxon>
    </lineage>
</organism>
<dbReference type="InterPro" id="IPR017861">
    <property type="entry name" value="KAE1/TsaD"/>
</dbReference>
<evidence type="ECO:0000256" key="8">
    <source>
        <dbReference type="HAMAP-Rule" id="MF_01445"/>
    </source>
</evidence>
<keyword evidence="3 8" id="KW-0819">tRNA processing</keyword>
<dbReference type="NCBIfam" id="TIGR03723">
    <property type="entry name" value="T6A_TsaD_YgjD"/>
    <property type="match status" value="1"/>
</dbReference>
<dbReference type="GO" id="GO:0002949">
    <property type="term" value="P:tRNA threonylcarbamoyladenosine modification"/>
    <property type="evidence" value="ECO:0007669"/>
    <property type="project" value="UniProtKB-UniRule"/>
</dbReference>
<dbReference type="Gene3D" id="3.30.420.40">
    <property type="match status" value="2"/>
</dbReference>
<feature type="binding site" evidence="8">
    <location>
        <position position="167"/>
    </location>
    <ligand>
        <name>substrate</name>
    </ligand>
</feature>
<reference evidence="10 11" key="1">
    <citation type="submission" date="2019-02" db="EMBL/GenBank/DDBJ databases">
        <authorList>
            <consortium name="Pathogen Informatics"/>
        </authorList>
    </citation>
    <scope>NUCLEOTIDE SEQUENCE [LARGE SCALE GENOMIC DNA]</scope>
    <source>
        <strain evidence="10 11">3012STDY7089603</strain>
    </source>
</reference>
<evidence type="ECO:0000256" key="7">
    <source>
        <dbReference type="ARBA" id="ARBA00048117"/>
    </source>
</evidence>
<keyword evidence="5 8" id="KW-0408">Iron</keyword>
<feature type="binding site" evidence="8">
    <location>
        <position position="301"/>
    </location>
    <ligand>
        <name>Fe cation</name>
        <dbReference type="ChEBI" id="CHEBI:24875"/>
    </ligand>
</feature>
<dbReference type="GO" id="GO:0005506">
    <property type="term" value="F:iron ion binding"/>
    <property type="evidence" value="ECO:0007669"/>
    <property type="project" value="UniProtKB-UniRule"/>
</dbReference>
<evidence type="ECO:0000256" key="6">
    <source>
        <dbReference type="ARBA" id="ARBA00023315"/>
    </source>
</evidence>
<dbReference type="EC" id="2.3.1.234" evidence="8"/>
<protein>
    <recommendedName>
        <fullName evidence="8">tRNA N6-adenosine threonylcarbamoyltransferase</fullName>
        <ecNumber evidence="8">2.3.1.234</ecNumber>
    </recommendedName>
    <alternativeName>
        <fullName evidence="8">N6-L-threonylcarbamoyladenine synthase</fullName>
        <shortName evidence="8">t(6)A synthase</shortName>
    </alternativeName>
    <alternativeName>
        <fullName evidence="8">t(6)A37 threonylcarbamoyladenosine biosynthesis protein TsaD</fullName>
    </alternativeName>
    <alternativeName>
        <fullName evidence="8">tRNA threonylcarbamoyladenosine biosynthesis protein TsaD</fullName>
    </alternativeName>
</protein>
<evidence type="ECO:0000313" key="11">
    <source>
        <dbReference type="Proteomes" id="UP000377798"/>
    </source>
</evidence>
<comment type="function">
    <text evidence="8">Required for the formation of a threonylcarbamoyl group on adenosine at position 37 (t(6)A37) in tRNAs that read codons beginning with adenine. Is involved in the transfer of the threonylcarbamoyl moiety of threonylcarbamoyl-AMP (TC-AMP) to the N6 group of A37, together with TsaE and TsaB. TsaD likely plays a direct catalytic role in this reaction.</text>
</comment>
<dbReference type="NCBIfam" id="TIGR00329">
    <property type="entry name" value="gcp_kae1"/>
    <property type="match status" value="1"/>
</dbReference>
<keyword evidence="11" id="KW-1185">Reference proteome</keyword>
<feature type="domain" description="Gcp-like" evidence="9">
    <location>
        <begin position="23"/>
        <end position="307"/>
    </location>
</feature>
<dbReference type="RefSeq" id="WP_131749738.1">
    <property type="nucleotide sequence ID" value="NZ_CAACYI010000001.1"/>
</dbReference>
<accession>A0A8H2M6S3</accession>
<keyword evidence="4 8" id="KW-0479">Metal-binding</keyword>
<dbReference type="InterPro" id="IPR043129">
    <property type="entry name" value="ATPase_NBD"/>
</dbReference>
<keyword evidence="1 8" id="KW-0963">Cytoplasm</keyword>
<keyword evidence="6 8" id="KW-0012">Acyltransferase</keyword>
<dbReference type="InterPro" id="IPR022450">
    <property type="entry name" value="TsaD"/>
</dbReference>
<dbReference type="EMBL" id="CAACYI010000001">
    <property type="protein sequence ID" value="VFB17116.1"/>
    <property type="molecule type" value="Genomic_DNA"/>
</dbReference>
<evidence type="ECO:0000256" key="1">
    <source>
        <dbReference type="ARBA" id="ARBA00022490"/>
    </source>
</evidence>
<keyword evidence="2 8" id="KW-0808">Transferase</keyword>
<comment type="similarity">
    <text evidence="8">Belongs to the KAE1 / TsaD family.</text>
</comment>
<feature type="binding site" evidence="8">
    <location>
        <position position="115"/>
    </location>
    <ligand>
        <name>Fe cation</name>
        <dbReference type="ChEBI" id="CHEBI:24875"/>
    </ligand>
</feature>
<evidence type="ECO:0000313" key="10">
    <source>
        <dbReference type="EMBL" id="VFB17116.1"/>
    </source>
</evidence>
<dbReference type="GO" id="GO:0005737">
    <property type="term" value="C:cytoplasm"/>
    <property type="evidence" value="ECO:0007669"/>
    <property type="project" value="UniProtKB-SubCell"/>
</dbReference>
<name>A0A8H2M6S3_9FIRM</name>
<evidence type="ECO:0000256" key="4">
    <source>
        <dbReference type="ARBA" id="ARBA00022723"/>
    </source>
</evidence>
<dbReference type="HAMAP" id="MF_01445">
    <property type="entry name" value="TsaD"/>
    <property type="match status" value="1"/>
</dbReference>
<comment type="catalytic activity">
    <reaction evidence="7 8">
        <text>L-threonylcarbamoyladenylate + adenosine(37) in tRNA = N(6)-L-threonylcarbamoyladenosine(37) in tRNA + AMP + H(+)</text>
        <dbReference type="Rhea" id="RHEA:37059"/>
        <dbReference type="Rhea" id="RHEA-COMP:10162"/>
        <dbReference type="Rhea" id="RHEA-COMP:10163"/>
        <dbReference type="ChEBI" id="CHEBI:15378"/>
        <dbReference type="ChEBI" id="CHEBI:73682"/>
        <dbReference type="ChEBI" id="CHEBI:74411"/>
        <dbReference type="ChEBI" id="CHEBI:74418"/>
        <dbReference type="ChEBI" id="CHEBI:456215"/>
        <dbReference type="EC" id="2.3.1.234"/>
    </reaction>
</comment>
<sequence>MRVLGIESSCDETSVAIVEDGRKILSNVISTQIDTHKLYGGVVPEIASRKHVEAINLVIDQAFGEAGLSFQDIDLVGVTRGPGLIGALLVGLSAAKAFALASGKEIVGVNHMHGHVCANYLAHPDLEPPFISLVISGGHTYLLEVKDYLDFEVLGQTRDDAAGEAFDKVARALGIGYPGGPIVDQLAQKGKSRDIFPRVMLEKDSYDFSFSGLKTAVMNYLNQAKQRGEEIIVEDICASFQDAVLDVLVEKSLRLLKDKKMKTLVLSGGVAANSALRSRLQEAFQGTDYKLYYPPKILCTDNGAMIASAAYYTYQNHRGQSLYADPSLGILSTETSVQ</sequence>
<feature type="binding site" evidence="8">
    <location>
        <position position="180"/>
    </location>
    <ligand>
        <name>substrate</name>
    </ligand>
</feature>
<dbReference type="FunFam" id="3.30.420.40:FF:000012">
    <property type="entry name" value="tRNA N6-adenosine threonylcarbamoyltransferase"/>
    <property type="match status" value="1"/>
</dbReference>
<feature type="binding site" evidence="8">
    <location>
        <position position="184"/>
    </location>
    <ligand>
        <name>substrate</name>
    </ligand>
</feature>
<dbReference type="AlphaFoldDB" id="A0A8H2M6S3"/>
<dbReference type="PANTHER" id="PTHR11735:SF6">
    <property type="entry name" value="TRNA N6-ADENOSINE THREONYLCARBAMOYLTRANSFERASE, MITOCHONDRIAL"/>
    <property type="match status" value="1"/>
</dbReference>
<evidence type="ECO:0000259" key="9">
    <source>
        <dbReference type="Pfam" id="PF00814"/>
    </source>
</evidence>
<dbReference type="PANTHER" id="PTHR11735">
    <property type="entry name" value="TRNA N6-ADENOSINE THREONYLCARBAMOYLTRANSFERASE"/>
    <property type="match status" value="1"/>
</dbReference>
<comment type="caution">
    <text evidence="10">The sequence shown here is derived from an EMBL/GenBank/DDBJ whole genome shotgun (WGS) entry which is preliminary data.</text>
</comment>
<dbReference type="SUPFAM" id="SSF53067">
    <property type="entry name" value="Actin-like ATPase domain"/>
    <property type="match status" value="2"/>
</dbReference>
<feature type="binding site" evidence="8">
    <location>
        <position position="273"/>
    </location>
    <ligand>
        <name>substrate</name>
    </ligand>
</feature>
<dbReference type="Proteomes" id="UP000377798">
    <property type="component" value="Unassembled WGS sequence"/>
</dbReference>
<evidence type="ECO:0000256" key="3">
    <source>
        <dbReference type="ARBA" id="ARBA00022694"/>
    </source>
</evidence>
<dbReference type="FunFam" id="3.30.420.40:FF:000040">
    <property type="entry name" value="tRNA N6-adenosine threonylcarbamoyltransferase"/>
    <property type="match status" value="1"/>
</dbReference>